<name>A3ZNM0_9BACT</name>
<dbReference type="RefSeq" id="WP_002651343.1">
    <property type="nucleotide sequence ID" value="NZ_CH672376.1"/>
</dbReference>
<feature type="domain" description="ThuA-like" evidence="2">
    <location>
        <begin position="68"/>
        <end position="260"/>
    </location>
</feature>
<dbReference type="STRING" id="314230.DSM3645_17225"/>
<dbReference type="OrthoDB" id="251914at2"/>
<dbReference type="EMBL" id="AANZ01000003">
    <property type="protein sequence ID" value="EAQ81915.1"/>
    <property type="molecule type" value="Genomic_DNA"/>
</dbReference>
<comment type="caution">
    <text evidence="3">The sequence shown here is derived from an EMBL/GenBank/DDBJ whole genome shotgun (WGS) entry which is preliminary data.</text>
</comment>
<dbReference type="HOGENOM" id="CLU_079585_0_0_0"/>
<dbReference type="Pfam" id="PF06283">
    <property type="entry name" value="ThuA"/>
    <property type="match status" value="1"/>
</dbReference>
<dbReference type="InterPro" id="IPR029010">
    <property type="entry name" value="ThuA-like"/>
</dbReference>
<sequence>MYKRSLALAFVGLIATSLWAAEPTQVLIVVGPSSHPPGSHEVAAGGRLLKYCIEQSGVDDIKADVVYEWPQEETLLDQASTVVFLGDTFPPQRMPETKKILAQLDAMMQRGCGIVCVHYATGLWGEDVTADGDHPLLRWLGGYFANGTCPHHQGIAKVFPQATIKPAIGPHPILRGWKSFTLHDEPYILNYFGGPENRPADNVTPIATSKLPPENPHNEIVAWAVQREDSGRGFAIVMPHFYKNWENDDLRCCILNGIIWSAKETVPDGGVQVKLPELTRFQPAAAELKPRTKQRPVGVK</sequence>
<evidence type="ECO:0000313" key="4">
    <source>
        <dbReference type="Proteomes" id="UP000004358"/>
    </source>
</evidence>
<gene>
    <name evidence="3" type="ORF">DSM3645_17225</name>
</gene>
<dbReference type="SUPFAM" id="SSF52317">
    <property type="entry name" value="Class I glutamine amidotransferase-like"/>
    <property type="match status" value="1"/>
</dbReference>
<keyword evidence="1" id="KW-0732">Signal</keyword>
<dbReference type="Gene3D" id="3.40.50.880">
    <property type="match status" value="1"/>
</dbReference>
<evidence type="ECO:0000313" key="3">
    <source>
        <dbReference type="EMBL" id="EAQ81915.1"/>
    </source>
</evidence>
<accession>A3ZNM0</accession>
<protein>
    <recommendedName>
        <fullName evidence="2">ThuA-like domain-containing protein</fullName>
    </recommendedName>
</protein>
<proteinExistence type="predicted"/>
<dbReference type="AlphaFoldDB" id="A3ZNM0"/>
<evidence type="ECO:0000256" key="1">
    <source>
        <dbReference type="SAM" id="SignalP"/>
    </source>
</evidence>
<feature type="chain" id="PRO_5002663955" description="ThuA-like domain-containing protein" evidence="1">
    <location>
        <begin position="21"/>
        <end position="300"/>
    </location>
</feature>
<organism evidence="3 4">
    <name type="scientific">Blastopirellula marina DSM 3645</name>
    <dbReference type="NCBI Taxonomy" id="314230"/>
    <lineage>
        <taxon>Bacteria</taxon>
        <taxon>Pseudomonadati</taxon>
        <taxon>Planctomycetota</taxon>
        <taxon>Planctomycetia</taxon>
        <taxon>Pirellulales</taxon>
        <taxon>Pirellulaceae</taxon>
        <taxon>Blastopirellula</taxon>
    </lineage>
</organism>
<dbReference type="Proteomes" id="UP000004358">
    <property type="component" value="Unassembled WGS sequence"/>
</dbReference>
<evidence type="ECO:0000259" key="2">
    <source>
        <dbReference type="Pfam" id="PF06283"/>
    </source>
</evidence>
<dbReference type="eggNOG" id="COG3828">
    <property type="taxonomic scope" value="Bacteria"/>
</dbReference>
<dbReference type="InterPro" id="IPR029062">
    <property type="entry name" value="Class_I_gatase-like"/>
</dbReference>
<feature type="signal peptide" evidence="1">
    <location>
        <begin position="1"/>
        <end position="20"/>
    </location>
</feature>
<reference evidence="3 4" key="1">
    <citation type="submission" date="2006-02" db="EMBL/GenBank/DDBJ databases">
        <authorList>
            <person name="Amann R."/>
            <person name="Ferriera S."/>
            <person name="Johnson J."/>
            <person name="Kravitz S."/>
            <person name="Halpern A."/>
            <person name="Remington K."/>
            <person name="Beeson K."/>
            <person name="Tran B."/>
            <person name="Rogers Y.-H."/>
            <person name="Friedman R."/>
            <person name="Venter J.C."/>
        </authorList>
    </citation>
    <scope>NUCLEOTIDE SEQUENCE [LARGE SCALE GENOMIC DNA]</scope>
    <source>
        <strain evidence="3 4">DSM 3645</strain>
    </source>
</reference>